<dbReference type="Proteomes" id="UP000031516">
    <property type="component" value="Unassembled WGS sequence"/>
</dbReference>
<dbReference type="AlphaFoldDB" id="A0A0A8LC17"/>
<keyword evidence="3" id="KW-1185">Reference proteome</keyword>
<dbReference type="OrthoDB" id="4065109at2759"/>
<proteinExistence type="predicted"/>
<gene>
    <name evidence="2" type="ORF">KLDO_g3941</name>
</gene>
<dbReference type="EMBL" id="CCBQ010000045">
    <property type="protein sequence ID" value="CDO95710.1"/>
    <property type="molecule type" value="Genomic_DNA"/>
</dbReference>
<feature type="region of interest" description="Disordered" evidence="1">
    <location>
        <begin position="164"/>
        <end position="183"/>
    </location>
</feature>
<feature type="region of interest" description="Disordered" evidence="1">
    <location>
        <begin position="224"/>
        <end position="257"/>
    </location>
</feature>
<feature type="compositionally biased region" description="Low complexity" evidence="1">
    <location>
        <begin position="166"/>
        <end position="180"/>
    </location>
</feature>
<comment type="caution">
    <text evidence="2">The sequence shown here is derived from an EMBL/GenBank/DDBJ whole genome shotgun (WGS) entry which is preliminary data.</text>
</comment>
<sequence>MEEYLNLPDDGEPQPNLDLDLNTFFGLGQNPASNSNSFGVELDGTGFAGQTSSKFIFETGPIAGELQLGSIAKLLSSTPMNGDMDYSTTTENSTPHFTYVTDGFLASDCSLQDGVPLPNDNEKITLSNTNSNKGSMVNSSAAHSTICFSNDIFDGRRPSFVSDTVTPISSSTNSPRSTSILHSNHNKINNMKNQKANNVRFSFNNIDSSQFAGGSSSNIEEFSMDALFPPSPTRTPTKLLLKTKRRKSSSSSSSSYRPSLLYDTMLVKDKRCIFKPAPKKKSELYLRPERRCPKFEFGIRSEDNVINVTFQGGFIRNTIMDWYFSPNIPLPSNFQDVSIEYDHGYYYRMLEHINNQIGMQNNPYISTFRTYWKIIKTQVGPHIKLEFVSENLDSDVNFSNTQYYFNIVSRIVRPNSFGPIESGARYRAKMVNDMKADDSIGNARWCHFITSAEMKGILDFIFDGLDYIANDDTLPDKISKGIKPNPFKQHESRIRSHMVGYVSGKKCMKEAKNVLAGERKIFAEEMYQQVIGYDDKKRPYNTLKEFAVMEVKYMMDNIEDLFGKFYWVDPRTVPIGGYKVRY</sequence>
<evidence type="ECO:0000256" key="1">
    <source>
        <dbReference type="SAM" id="MobiDB-lite"/>
    </source>
</evidence>
<name>A0A0A8LC17_9SACH</name>
<evidence type="ECO:0000313" key="2">
    <source>
        <dbReference type="EMBL" id="CDO95710.1"/>
    </source>
</evidence>
<evidence type="ECO:0000313" key="3">
    <source>
        <dbReference type="Proteomes" id="UP000031516"/>
    </source>
</evidence>
<protein>
    <submittedName>
        <fullName evidence="2">WGS project CCBQ000000000 data, contig 00015</fullName>
    </submittedName>
</protein>
<reference evidence="2 3" key="1">
    <citation type="submission" date="2014-03" db="EMBL/GenBank/DDBJ databases">
        <title>The genome of Kluyveromyces dobzhanskii.</title>
        <authorList>
            <person name="Nystedt B."/>
            <person name="Astrom S."/>
        </authorList>
    </citation>
    <scope>NUCLEOTIDE SEQUENCE [LARGE SCALE GENOMIC DNA]</scope>
    <source>
        <strain evidence="2 3">CBS 2104</strain>
    </source>
</reference>
<organism evidence="2 3">
    <name type="scientific">Kluyveromyces dobzhanskii CBS 2104</name>
    <dbReference type="NCBI Taxonomy" id="1427455"/>
    <lineage>
        <taxon>Eukaryota</taxon>
        <taxon>Fungi</taxon>
        <taxon>Dikarya</taxon>
        <taxon>Ascomycota</taxon>
        <taxon>Saccharomycotina</taxon>
        <taxon>Saccharomycetes</taxon>
        <taxon>Saccharomycetales</taxon>
        <taxon>Saccharomycetaceae</taxon>
        <taxon>Kluyveromyces</taxon>
    </lineage>
</organism>
<accession>A0A0A8LC17</accession>